<dbReference type="Pfam" id="PF01479">
    <property type="entry name" value="S4"/>
    <property type="match status" value="1"/>
</dbReference>
<evidence type="ECO:0000256" key="4">
    <source>
        <dbReference type="ARBA" id="ARBA00022730"/>
    </source>
</evidence>
<reference evidence="13" key="1">
    <citation type="submission" date="2014-02" db="EMBL/GenBank/DDBJ databases">
        <authorList>
            <person name="Genoscope - CEA"/>
        </authorList>
    </citation>
    <scope>NUCLEOTIDE SEQUENCE</scope>
    <source>
        <strain evidence="13">LS3</strain>
    </source>
</reference>
<dbReference type="GO" id="GO:0042274">
    <property type="term" value="P:ribosomal small subunit biogenesis"/>
    <property type="evidence" value="ECO:0007669"/>
    <property type="project" value="TreeGrafter"/>
</dbReference>
<dbReference type="FunFam" id="3.10.290.10:FF:000006">
    <property type="entry name" value="U3 small nucleolar ribonucleoprotein IMP3"/>
    <property type="match status" value="1"/>
</dbReference>
<dbReference type="GO" id="GO:0019843">
    <property type="term" value="F:rRNA binding"/>
    <property type="evidence" value="ECO:0007669"/>
    <property type="project" value="UniProtKB-KW"/>
</dbReference>
<dbReference type="PROSITE" id="PS50889">
    <property type="entry name" value="S4"/>
    <property type="match status" value="1"/>
</dbReference>
<dbReference type="InterPro" id="IPR001912">
    <property type="entry name" value="Ribosomal_uS4_N"/>
</dbReference>
<evidence type="ECO:0000256" key="5">
    <source>
        <dbReference type="ARBA" id="ARBA00022884"/>
    </source>
</evidence>
<evidence type="ECO:0000259" key="12">
    <source>
        <dbReference type="SMART" id="SM01390"/>
    </source>
</evidence>
<dbReference type="InterPro" id="IPR036986">
    <property type="entry name" value="S4_RNA-bd_sf"/>
</dbReference>
<dbReference type="GO" id="GO:0032040">
    <property type="term" value="C:small-subunit processome"/>
    <property type="evidence" value="ECO:0007669"/>
    <property type="project" value="TreeGrafter"/>
</dbReference>
<evidence type="ECO:0000256" key="3">
    <source>
        <dbReference type="ARBA" id="ARBA00022517"/>
    </source>
</evidence>
<reference evidence="13" key="2">
    <citation type="submission" date="2014-06" db="EMBL/GenBank/DDBJ databases">
        <title>The complete genome of Blastobotrys (Arxula) adeninivorans LS3 - a yeast of biotechnological interest.</title>
        <authorList>
            <person name="Kunze G."/>
            <person name="Gaillardin C."/>
            <person name="Czernicka M."/>
            <person name="Durrens P."/>
            <person name="Martin T."/>
            <person name="Boer E."/>
            <person name="Gabaldon T."/>
            <person name="Cruz J."/>
            <person name="Talla E."/>
            <person name="Marck C."/>
            <person name="Goffeau A."/>
            <person name="Barbe V."/>
            <person name="Baret P."/>
            <person name="Baronian K."/>
            <person name="Beier S."/>
            <person name="Bleykasten C."/>
            <person name="Bode R."/>
            <person name="Casaregola S."/>
            <person name="Despons L."/>
            <person name="Fairhead C."/>
            <person name="Giersberg M."/>
            <person name="Gierski P."/>
            <person name="Hahnel U."/>
            <person name="Hartmann A."/>
            <person name="Jankowska D."/>
            <person name="Jubin C."/>
            <person name="Jung P."/>
            <person name="Lafontaine I."/>
            <person name="Leh-Louis V."/>
            <person name="Lemaire M."/>
            <person name="Marcet-Houben M."/>
            <person name="Mascher M."/>
            <person name="Morel G."/>
            <person name="Richard G.-F."/>
            <person name="Riechen J."/>
            <person name="Sacerdot C."/>
            <person name="Sarkar A."/>
            <person name="Savel G."/>
            <person name="Schacherer J."/>
            <person name="Sherman D."/>
            <person name="Straub M.-L."/>
            <person name="Stein N."/>
            <person name="Thierry A."/>
            <person name="Trautwein-Schult A."/>
            <person name="Westhof E."/>
            <person name="Worch S."/>
            <person name="Dujon B."/>
            <person name="Souciet J.-L."/>
            <person name="Wincker P."/>
            <person name="Scholz U."/>
            <person name="Neuveglise N."/>
        </authorList>
    </citation>
    <scope>NUCLEOTIDE SEQUENCE</scope>
    <source>
        <strain evidence="13">LS3</strain>
    </source>
</reference>
<sequence length="186" mass="21793">MVRNLKHHEQKLLKKVDFLDWKQDQGHRDVQVMHTYHVQNREDYAKYNKLCGEIRQFAHKLTQLHAHDPIRIKHEQLLLEKLTNMGVIFTGGSKAKVSDLERKVTVAAFCRRRLPVVMCRLKMAPTVAEATKFVEQGHVRVGPQVVTDPSFLVTKNMEDFLTWVDSSKIKRNVLKYKNQIDDFDLM</sequence>
<dbReference type="Gene3D" id="3.10.290.10">
    <property type="entry name" value="RNA-binding S4 domain"/>
    <property type="match status" value="1"/>
</dbReference>
<evidence type="ECO:0000256" key="2">
    <source>
        <dbReference type="ARBA" id="ARBA00007465"/>
    </source>
</evidence>
<dbReference type="SMART" id="SM00363">
    <property type="entry name" value="S4"/>
    <property type="match status" value="1"/>
</dbReference>
<gene>
    <name evidence="13" type="ORF">GNLVRS02_ARAD1A16918g</name>
</gene>
<evidence type="ECO:0000256" key="8">
    <source>
        <dbReference type="ARBA" id="ARBA00069727"/>
    </source>
</evidence>
<dbReference type="GO" id="GO:0034457">
    <property type="term" value="C:Mpp10 complex"/>
    <property type="evidence" value="ECO:0007669"/>
    <property type="project" value="TreeGrafter"/>
</dbReference>
<evidence type="ECO:0000259" key="11">
    <source>
        <dbReference type="SMART" id="SM00363"/>
    </source>
</evidence>
<dbReference type="GO" id="GO:0030515">
    <property type="term" value="F:snoRNA binding"/>
    <property type="evidence" value="ECO:0007669"/>
    <property type="project" value="TreeGrafter"/>
</dbReference>
<evidence type="ECO:0000256" key="9">
    <source>
        <dbReference type="ARBA" id="ARBA00072223"/>
    </source>
</evidence>
<evidence type="ECO:0000256" key="10">
    <source>
        <dbReference type="PROSITE-ProRule" id="PRU00182"/>
    </source>
</evidence>
<feature type="domain" description="RNA-binding S4" evidence="11">
    <location>
        <begin position="112"/>
        <end position="179"/>
    </location>
</feature>
<dbReference type="EMBL" id="HG937691">
    <property type="protein sequence ID" value="CDP33761.1"/>
    <property type="molecule type" value="Genomic_DNA"/>
</dbReference>
<organism evidence="13">
    <name type="scientific">Blastobotrys adeninivorans</name>
    <name type="common">Yeast</name>
    <name type="synonym">Arxula adeninivorans</name>
    <dbReference type="NCBI Taxonomy" id="409370"/>
    <lineage>
        <taxon>Eukaryota</taxon>
        <taxon>Fungi</taxon>
        <taxon>Dikarya</taxon>
        <taxon>Ascomycota</taxon>
        <taxon>Saccharomycotina</taxon>
        <taxon>Dipodascomycetes</taxon>
        <taxon>Dipodascales</taxon>
        <taxon>Trichomonascaceae</taxon>
        <taxon>Blastobotrys</taxon>
    </lineage>
</organism>
<dbReference type="SUPFAM" id="SSF55174">
    <property type="entry name" value="Alpha-L RNA-binding motif"/>
    <property type="match status" value="1"/>
</dbReference>
<dbReference type="SMART" id="SM01390">
    <property type="entry name" value="Ribosomal_S4"/>
    <property type="match status" value="1"/>
</dbReference>
<evidence type="ECO:0000256" key="6">
    <source>
        <dbReference type="ARBA" id="ARBA00023242"/>
    </source>
</evidence>
<dbReference type="CDD" id="cd00165">
    <property type="entry name" value="S4"/>
    <property type="match status" value="1"/>
</dbReference>
<proteinExistence type="inferred from homology"/>
<dbReference type="InterPro" id="IPR022801">
    <property type="entry name" value="Ribosomal_uS4"/>
</dbReference>
<dbReference type="GO" id="GO:0006364">
    <property type="term" value="P:rRNA processing"/>
    <property type="evidence" value="ECO:0007669"/>
    <property type="project" value="TreeGrafter"/>
</dbReference>
<keyword evidence="7" id="KW-0687">Ribonucleoprotein</keyword>
<evidence type="ECO:0000256" key="7">
    <source>
        <dbReference type="ARBA" id="ARBA00023274"/>
    </source>
</evidence>
<keyword evidence="5 10" id="KW-0694">RNA-binding</keyword>
<keyword evidence="6" id="KW-0539">Nucleus</keyword>
<dbReference type="PhylomeDB" id="A0A060T3L8"/>
<comment type="similarity">
    <text evidence="2">Belongs to the universal ribosomal protein uS4 family.</text>
</comment>
<dbReference type="InterPro" id="IPR002942">
    <property type="entry name" value="S4_RNA-bd"/>
</dbReference>
<dbReference type="AlphaFoldDB" id="A0A060T3L8"/>
<protein>
    <recommendedName>
        <fullName evidence="8">U3 small nucleolar ribonucleoprotein protein IMP3</fullName>
    </recommendedName>
    <alternativeName>
        <fullName evidence="9">U3 small nucleolar ribonucleoprotein protein imp3</fullName>
    </alternativeName>
</protein>
<feature type="domain" description="Small ribosomal subunit protein uS4 N-terminal" evidence="12">
    <location>
        <begin position="4"/>
        <end position="111"/>
    </location>
</feature>
<dbReference type="PANTHER" id="PTHR11831">
    <property type="entry name" value="30S 40S RIBOSOMAL PROTEIN"/>
    <property type="match status" value="1"/>
</dbReference>
<dbReference type="Pfam" id="PF00163">
    <property type="entry name" value="Ribosomal_S4"/>
    <property type="match status" value="1"/>
</dbReference>
<dbReference type="PANTHER" id="PTHR11831:SF1">
    <property type="entry name" value="U3 SMALL NUCLEOLAR RIBONUCLEOPROTEIN PROTEIN IMP3"/>
    <property type="match status" value="1"/>
</dbReference>
<evidence type="ECO:0000313" key="13">
    <source>
        <dbReference type="EMBL" id="CDP33761.1"/>
    </source>
</evidence>
<name>A0A060T3L8_BLAAD</name>
<comment type="subcellular location">
    <subcellularLocation>
        <location evidence="1">Nucleus</location>
        <location evidence="1">Nucleolus</location>
    </subcellularLocation>
</comment>
<evidence type="ECO:0000256" key="1">
    <source>
        <dbReference type="ARBA" id="ARBA00004604"/>
    </source>
</evidence>
<keyword evidence="4" id="KW-0699">rRNA-binding</keyword>
<keyword evidence="3" id="KW-0690">Ribosome biogenesis</keyword>
<accession>A0A060T3L8</accession>